<dbReference type="RefSeq" id="WP_197011615.1">
    <property type="nucleotide sequence ID" value="NZ_BAABES010000026.1"/>
</dbReference>
<feature type="transmembrane region" description="Helical" evidence="1">
    <location>
        <begin position="233"/>
        <end position="254"/>
    </location>
</feature>
<feature type="transmembrane region" description="Helical" evidence="1">
    <location>
        <begin position="179"/>
        <end position="200"/>
    </location>
</feature>
<keyword evidence="1" id="KW-0812">Transmembrane</keyword>
<proteinExistence type="predicted"/>
<dbReference type="Proteomes" id="UP000614047">
    <property type="component" value="Unassembled WGS sequence"/>
</dbReference>
<feature type="transmembrane region" description="Helical" evidence="1">
    <location>
        <begin position="102"/>
        <end position="132"/>
    </location>
</feature>
<dbReference type="Pfam" id="PF12730">
    <property type="entry name" value="ABC2_membrane_4"/>
    <property type="match status" value="1"/>
</dbReference>
<evidence type="ECO:0000256" key="1">
    <source>
        <dbReference type="SAM" id="Phobius"/>
    </source>
</evidence>
<reference evidence="2" key="1">
    <citation type="submission" date="2020-11" db="EMBL/GenBank/DDBJ databases">
        <title>Sequencing the genomes of 1000 actinobacteria strains.</title>
        <authorList>
            <person name="Klenk H.-P."/>
        </authorList>
    </citation>
    <scope>NUCLEOTIDE SEQUENCE</scope>
    <source>
        <strain evidence="2">DSM 43175</strain>
    </source>
</reference>
<name>A0A931GJ62_9ACTN</name>
<evidence type="ECO:0000313" key="2">
    <source>
        <dbReference type="EMBL" id="MBG6088955.1"/>
    </source>
</evidence>
<evidence type="ECO:0000313" key="3">
    <source>
        <dbReference type="Proteomes" id="UP000614047"/>
    </source>
</evidence>
<feature type="transmembrane region" description="Helical" evidence="1">
    <location>
        <begin position="20"/>
        <end position="42"/>
    </location>
</feature>
<accession>A0A931GJ62</accession>
<feature type="transmembrane region" description="Helical" evidence="1">
    <location>
        <begin position="62"/>
        <end position="81"/>
    </location>
</feature>
<comment type="caution">
    <text evidence="2">The sequence shown here is derived from an EMBL/GenBank/DDBJ whole genome shotgun (WGS) entry which is preliminary data.</text>
</comment>
<organism evidence="2 3">
    <name type="scientific">Actinomadura viridis</name>
    <dbReference type="NCBI Taxonomy" id="58110"/>
    <lineage>
        <taxon>Bacteria</taxon>
        <taxon>Bacillati</taxon>
        <taxon>Actinomycetota</taxon>
        <taxon>Actinomycetes</taxon>
        <taxon>Streptosporangiales</taxon>
        <taxon>Thermomonosporaceae</taxon>
        <taxon>Actinomadura</taxon>
    </lineage>
</organism>
<dbReference type="EMBL" id="JADOUA010000001">
    <property type="protein sequence ID" value="MBG6088955.1"/>
    <property type="molecule type" value="Genomic_DNA"/>
</dbReference>
<sequence length="259" mass="26934">MNAILAAEWLKLRSVRSTYAALGVALALIVPGVLITWQAMLIWDGLSPERRAGFGLAQPAHLMAWAGSLSLGVLGVLSVSAEYRSGMIRTTFAVMPGRTAVLAAKAGLTGTVALAAGLALTLVTFLGTRLVIGDRPVPGHRTAIARELPELLLRGCTVAVYAVLGVALAVLLRSTAAAIIGLVVPWYPLPIIGNLLPGPWGERLGSFLPDALPEQILGEDNANSVYGGLLPPWAAAVAMAAYVVVPLLAAALVLNRRDA</sequence>
<feature type="transmembrane region" description="Helical" evidence="1">
    <location>
        <begin position="152"/>
        <end position="172"/>
    </location>
</feature>
<gene>
    <name evidence="2" type="ORF">IW256_003068</name>
</gene>
<keyword evidence="1" id="KW-1133">Transmembrane helix</keyword>
<keyword evidence="1" id="KW-0472">Membrane</keyword>
<keyword evidence="3" id="KW-1185">Reference proteome</keyword>
<protein>
    <submittedName>
        <fullName evidence="2">ABC-type transport system involved in multi-copper enzyme maturation permease subunit</fullName>
    </submittedName>
</protein>
<dbReference type="AlphaFoldDB" id="A0A931GJ62"/>